<dbReference type="OrthoDB" id="392925at2759"/>
<sequence length="285" mass="32514">MVLRDQRHWLTRLCALVPDQVAWRTLLHAVMTFKPSMPLPPVKLPPRCLTHAHRRVYPPETNPIDGKGYSYARGLTRRYSYEASDAVSGLNRGTEWYEIRVIFVNYLNSSKYSRSPRTTTIGGRRYVREVHRRYETDQAPSTYRQHESRLLGSGDSDKRLDDFLPEYLRPPKDPFEEEPRFADSATLPNYLGNPNSIYRLRPHKSGSFGSSENSTGSSSSSNRYNGYFKSSATSTEKATDTEKTTKTAEEKISKSKTTSDEQTLDPLNPVYSTEYVGYSATSDVR</sequence>
<gene>
    <name evidence="2" type="ORF">CGOC_LOCUS356</name>
</gene>
<dbReference type="Proteomes" id="UP000271889">
    <property type="component" value="Unassembled WGS sequence"/>
</dbReference>
<evidence type="ECO:0000313" key="2">
    <source>
        <dbReference type="EMBL" id="VDK44573.1"/>
    </source>
</evidence>
<name>A0A3P6QPA1_CYLGO</name>
<dbReference type="AlphaFoldDB" id="A0A3P6QPA1"/>
<feature type="compositionally biased region" description="Basic and acidic residues" evidence="1">
    <location>
        <begin position="237"/>
        <end position="259"/>
    </location>
</feature>
<evidence type="ECO:0000256" key="1">
    <source>
        <dbReference type="SAM" id="MobiDB-lite"/>
    </source>
</evidence>
<proteinExistence type="predicted"/>
<organism evidence="2 3">
    <name type="scientific">Cylicostephanus goldi</name>
    <name type="common">Nematode worm</name>
    <dbReference type="NCBI Taxonomy" id="71465"/>
    <lineage>
        <taxon>Eukaryota</taxon>
        <taxon>Metazoa</taxon>
        <taxon>Ecdysozoa</taxon>
        <taxon>Nematoda</taxon>
        <taxon>Chromadorea</taxon>
        <taxon>Rhabditida</taxon>
        <taxon>Rhabditina</taxon>
        <taxon>Rhabditomorpha</taxon>
        <taxon>Strongyloidea</taxon>
        <taxon>Strongylidae</taxon>
        <taxon>Cylicostephanus</taxon>
    </lineage>
</organism>
<keyword evidence="3" id="KW-1185">Reference proteome</keyword>
<feature type="compositionally biased region" description="Low complexity" evidence="1">
    <location>
        <begin position="205"/>
        <end position="221"/>
    </location>
</feature>
<feature type="compositionally biased region" description="Basic and acidic residues" evidence="1">
    <location>
        <begin position="144"/>
        <end position="162"/>
    </location>
</feature>
<dbReference type="EMBL" id="UYRV01000465">
    <property type="protein sequence ID" value="VDK44573.1"/>
    <property type="molecule type" value="Genomic_DNA"/>
</dbReference>
<feature type="compositionally biased region" description="Basic and acidic residues" evidence="1">
    <location>
        <begin position="169"/>
        <end position="181"/>
    </location>
</feature>
<evidence type="ECO:0000313" key="3">
    <source>
        <dbReference type="Proteomes" id="UP000271889"/>
    </source>
</evidence>
<feature type="region of interest" description="Disordered" evidence="1">
    <location>
        <begin position="133"/>
        <end position="285"/>
    </location>
</feature>
<reference evidence="2 3" key="1">
    <citation type="submission" date="2018-11" db="EMBL/GenBank/DDBJ databases">
        <authorList>
            <consortium name="Pathogen Informatics"/>
        </authorList>
    </citation>
    <scope>NUCLEOTIDE SEQUENCE [LARGE SCALE GENOMIC DNA]</scope>
</reference>
<protein>
    <submittedName>
        <fullName evidence="2">Uncharacterized protein</fullName>
    </submittedName>
</protein>
<accession>A0A3P6QPA1</accession>